<dbReference type="InterPro" id="IPR009206">
    <property type="entry name" value="Nucleotidase_putative"/>
</dbReference>
<dbReference type="AlphaFoldDB" id="A0A430JD11"/>
<comment type="similarity">
    <text evidence="1 3">Belongs to the 5'(3')-deoxyribonucleotidase family.</text>
</comment>
<evidence type="ECO:0000256" key="3">
    <source>
        <dbReference type="PIRNR" id="PIRNR021362"/>
    </source>
</evidence>
<proteinExistence type="inferred from homology"/>
<dbReference type="RefSeq" id="WP_126142117.1">
    <property type="nucleotide sequence ID" value="NZ_RXHU01000042.1"/>
</dbReference>
<dbReference type="InterPro" id="IPR023214">
    <property type="entry name" value="HAD_sf"/>
</dbReference>
<dbReference type="OrthoDB" id="573782at2"/>
<evidence type="ECO:0000313" key="6">
    <source>
        <dbReference type="Proteomes" id="UP000276128"/>
    </source>
</evidence>
<reference evidence="5 6" key="1">
    <citation type="submission" date="2018-12" db="EMBL/GenBank/DDBJ databases">
        <title>Bacillus ochoae sp. nov., Paenibacillus whitsoniae sp. nov., Paenibacillus spiritus sp. nov. Isolated from the Mars Exploration Rover during spacecraft assembly.</title>
        <authorList>
            <person name="Seuylemezian A."/>
            <person name="Vaishampayan P."/>
        </authorList>
    </citation>
    <scope>NUCLEOTIDE SEQUENCE [LARGE SCALE GENOMIC DNA]</scope>
    <source>
        <strain evidence="5 6">MER 54</strain>
    </source>
</reference>
<dbReference type="InterPro" id="IPR036412">
    <property type="entry name" value="HAD-like_sf"/>
</dbReference>
<organism evidence="5 6">
    <name type="scientific">Paenibacillus whitsoniae</name>
    <dbReference type="NCBI Taxonomy" id="2496558"/>
    <lineage>
        <taxon>Bacteria</taxon>
        <taxon>Bacillati</taxon>
        <taxon>Bacillota</taxon>
        <taxon>Bacilli</taxon>
        <taxon>Bacillales</taxon>
        <taxon>Paenibacillaceae</taxon>
        <taxon>Paenibacillus</taxon>
    </lineage>
</organism>
<feature type="active site" description="Proton donor" evidence="4">
    <location>
        <position position="8"/>
    </location>
</feature>
<dbReference type="GO" id="GO:0008253">
    <property type="term" value="F:5'-nucleotidase activity"/>
    <property type="evidence" value="ECO:0007669"/>
    <property type="project" value="InterPro"/>
</dbReference>
<keyword evidence="6" id="KW-1185">Reference proteome</keyword>
<evidence type="ECO:0000256" key="4">
    <source>
        <dbReference type="PIRSR" id="PIRSR610708-1"/>
    </source>
</evidence>
<evidence type="ECO:0000256" key="2">
    <source>
        <dbReference type="ARBA" id="ARBA00022801"/>
    </source>
</evidence>
<gene>
    <name evidence="5" type="ORF">EJQ19_15400</name>
</gene>
<dbReference type="SUPFAM" id="SSF56784">
    <property type="entry name" value="HAD-like"/>
    <property type="match status" value="1"/>
</dbReference>
<evidence type="ECO:0000256" key="1">
    <source>
        <dbReference type="ARBA" id="ARBA00009589"/>
    </source>
</evidence>
<comment type="caution">
    <text evidence="5">The sequence shown here is derived from an EMBL/GenBank/DDBJ whole genome shotgun (WGS) entry which is preliminary data.</text>
</comment>
<dbReference type="PIRSF" id="PIRSF021362">
    <property type="entry name" value="UCP021362_HAD"/>
    <property type="match status" value="1"/>
</dbReference>
<dbReference type="Gene3D" id="3.40.50.1000">
    <property type="entry name" value="HAD superfamily/HAD-like"/>
    <property type="match status" value="1"/>
</dbReference>
<dbReference type="Pfam" id="PF06941">
    <property type="entry name" value="NT5C"/>
    <property type="match status" value="1"/>
</dbReference>
<feature type="active site" description="Nucleophile" evidence="4">
    <location>
        <position position="6"/>
    </location>
</feature>
<accession>A0A430JD11</accession>
<dbReference type="EMBL" id="RXHU01000042">
    <property type="protein sequence ID" value="RTE08901.1"/>
    <property type="molecule type" value="Genomic_DNA"/>
</dbReference>
<dbReference type="GO" id="GO:0009264">
    <property type="term" value="P:deoxyribonucleotide catabolic process"/>
    <property type="evidence" value="ECO:0007669"/>
    <property type="project" value="InterPro"/>
</dbReference>
<keyword evidence="2 3" id="KW-0378">Hydrolase</keyword>
<dbReference type="PANTHER" id="PTHR35134:SF2">
    <property type="entry name" value="NUCLEOTIDASE YQFW-RELATED"/>
    <property type="match status" value="1"/>
</dbReference>
<dbReference type="EC" id="3.1.3.-" evidence="3"/>
<dbReference type="Proteomes" id="UP000276128">
    <property type="component" value="Unassembled WGS sequence"/>
</dbReference>
<name>A0A430JD11_9BACL</name>
<dbReference type="InterPro" id="IPR052419">
    <property type="entry name" value="5_3-deoxyribonucleotidase-like"/>
</dbReference>
<evidence type="ECO:0000313" key="5">
    <source>
        <dbReference type="EMBL" id="RTE08901.1"/>
    </source>
</evidence>
<dbReference type="PANTHER" id="PTHR35134">
    <property type="entry name" value="NUCLEOTIDASE YQFW-RELATED"/>
    <property type="match status" value="1"/>
</dbReference>
<sequence>MKFGFDIDDTLIDLRKHAFHIYNDKLQMNVGLDIFEALDTMEIHQAFGLTKEEGGKLWHSLRDEIYFSGCSPFPHAREVLQQLVAQGHEVYYITARDREHSERTKMWMIENGFPVAEGHFYCGMSDSEKVHIIANLGLDYYVDDKPKVLETLLHLPTKVCVKDRSYNQHVNLPRITSWQELPELAGLAT</sequence>
<dbReference type="InterPro" id="IPR010708">
    <property type="entry name" value="5'(3')-deoxyribonucleotidase"/>
</dbReference>
<protein>
    <recommendedName>
        <fullName evidence="3">Nucleotidase</fullName>
        <ecNumber evidence="3">3.1.3.-</ecNumber>
    </recommendedName>
</protein>